<keyword evidence="12" id="KW-1185">Reference proteome</keyword>
<accession>A0A2G9T4I3</accession>
<name>A0A2G9T4I3_TELCI</name>
<evidence type="ECO:0000256" key="6">
    <source>
        <dbReference type="ARBA" id="ARBA00022792"/>
    </source>
</evidence>
<sequence length="81" mass="9066">MFAGALARTTAATIVSPLEMIRTKMQSEQLNYRAVYWAAYDTLKRRIMAWKSMREPTFTMSFACGAMAGSFAAILTTPFDV</sequence>
<evidence type="ECO:0000256" key="5">
    <source>
        <dbReference type="ARBA" id="ARBA00022737"/>
    </source>
</evidence>
<proteinExistence type="inferred from homology"/>
<evidence type="ECO:0000313" key="11">
    <source>
        <dbReference type="EMBL" id="PIO52856.1"/>
    </source>
</evidence>
<dbReference type="EMBL" id="KZ424764">
    <property type="protein sequence ID" value="PIO52856.1"/>
    <property type="molecule type" value="Genomic_DNA"/>
</dbReference>
<evidence type="ECO:0000256" key="2">
    <source>
        <dbReference type="ARBA" id="ARBA00006375"/>
    </source>
</evidence>
<evidence type="ECO:0000256" key="9">
    <source>
        <dbReference type="ARBA" id="ARBA00023136"/>
    </source>
</evidence>
<dbReference type="Pfam" id="PF00153">
    <property type="entry name" value="Mito_carr"/>
    <property type="match status" value="1"/>
</dbReference>
<dbReference type="PANTHER" id="PTHR45760">
    <property type="entry name" value="FI19922P1-RELATED"/>
    <property type="match status" value="1"/>
</dbReference>
<evidence type="ECO:0000256" key="4">
    <source>
        <dbReference type="ARBA" id="ARBA00022692"/>
    </source>
</evidence>
<feature type="transmembrane region" description="Helical" evidence="10">
    <location>
        <begin position="58"/>
        <end position="79"/>
    </location>
</feature>
<dbReference type="OrthoDB" id="5865482at2759"/>
<dbReference type="PANTHER" id="PTHR45760:SF2">
    <property type="entry name" value="FI19922P1-RELATED"/>
    <property type="match status" value="1"/>
</dbReference>
<comment type="subcellular location">
    <subcellularLocation>
        <location evidence="1">Mitochondrion inner membrane</location>
        <topology evidence="1">Multi-pass membrane protein</topology>
    </subcellularLocation>
</comment>
<dbReference type="GO" id="GO:1990542">
    <property type="term" value="P:mitochondrial transmembrane transport"/>
    <property type="evidence" value="ECO:0007669"/>
    <property type="project" value="InterPro"/>
</dbReference>
<keyword evidence="4 10" id="KW-0812">Transmembrane</keyword>
<reference evidence="11 12" key="1">
    <citation type="submission" date="2015-09" db="EMBL/GenBank/DDBJ databases">
        <title>Draft genome of the parasitic nematode Teladorsagia circumcincta isolate WARC Sus (inbred).</title>
        <authorList>
            <person name="Mitreva M."/>
        </authorList>
    </citation>
    <scope>NUCLEOTIDE SEQUENCE [LARGE SCALE GENOMIC DNA]</scope>
    <source>
        <strain evidence="11 12">S</strain>
    </source>
</reference>
<keyword evidence="5" id="KW-0677">Repeat</keyword>
<dbReference type="Gene3D" id="1.50.40.10">
    <property type="entry name" value="Mitochondrial carrier domain"/>
    <property type="match status" value="2"/>
</dbReference>
<gene>
    <name evidence="11" type="ORF">TELCIR_25831</name>
</gene>
<evidence type="ECO:0000313" key="12">
    <source>
        <dbReference type="Proteomes" id="UP000230423"/>
    </source>
</evidence>
<keyword evidence="3" id="KW-0813">Transport</keyword>
<evidence type="ECO:0000256" key="7">
    <source>
        <dbReference type="ARBA" id="ARBA00022989"/>
    </source>
</evidence>
<dbReference type="InterPro" id="IPR045315">
    <property type="entry name" value="Mtm1-like"/>
</dbReference>
<keyword evidence="9 10" id="KW-0472">Membrane</keyword>
<keyword evidence="8" id="KW-0496">Mitochondrion</keyword>
<protein>
    <submittedName>
        <fullName evidence="11">Uncharacterized protein</fullName>
    </submittedName>
</protein>
<evidence type="ECO:0000256" key="1">
    <source>
        <dbReference type="ARBA" id="ARBA00004448"/>
    </source>
</evidence>
<feature type="non-terminal residue" evidence="11">
    <location>
        <position position="81"/>
    </location>
</feature>
<dbReference type="AlphaFoldDB" id="A0A2G9T4I3"/>
<keyword evidence="7 10" id="KW-1133">Transmembrane helix</keyword>
<dbReference type="InterPro" id="IPR018108">
    <property type="entry name" value="MCP_transmembrane"/>
</dbReference>
<evidence type="ECO:0000256" key="3">
    <source>
        <dbReference type="ARBA" id="ARBA00022448"/>
    </source>
</evidence>
<dbReference type="InterPro" id="IPR023395">
    <property type="entry name" value="MCP_dom_sf"/>
</dbReference>
<dbReference type="Proteomes" id="UP000230423">
    <property type="component" value="Unassembled WGS sequence"/>
</dbReference>
<dbReference type="GO" id="GO:0005743">
    <property type="term" value="C:mitochondrial inner membrane"/>
    <property type="evidence" value="ECO:0007669"/>
    <property type="project" value="UniProtKB-SubCell"/>
</dbReference>
<keyword evidence="6" id="KW-0999">Mitochondrion inner membrane</keyword>
<evidence type="ECO:0000256" key="10">
    <source>
        <dbReference type="SAM" id="Phobius"/>
    </source>
</evidence>
<comment type="similarity">
    <text evidence="2">Belongs to the mitochondrial carrier (TC 2.A.29) family.</text>
</comment>
<organism evidence="11 12">
    <name type="scientific">Teladorsagia circumcincta</name>
    <name type="common">Brown stomach worm</name>
    <name type="synonym">Ostertagia circumcincta</name>
    <dbReference type="NCBI Taxonomy" id="45464"/>
    <lineage>
        <taxon>Eukaryota</taxon>
        <taxon>Metazoa</taxon>
        <taxon>Ecdysozoa</taxon>
        <taxon>Nematoda</taxon>
        <taxon>Chromadorea</taxon>
        <taxon>Rhabditida</taxon>
        <taxon>Rhabditina</taxon>
        <taxon>Rhabditomorpha</taxon>
        <taxon>Strongyloidea</taxon>
        <taxon>Trichostrongylidae</taxon>
        <taxon>Teladorsagia</taxon>
    </lineage>
</organism>
<evidence type="ECO:0000256" key="8">
    <source>
        <dbReference type="ARBA" id="ARBA00023128"/>
    </source>
</evidence>
<dbReference type="SUPFAM" id="SSF103506">
    <property type="entry name" value="Mitochondrial carrier"/>
    <property type="match status" value="1"/>
</dbReference>